<keyword evidence="8" id="KW-0456">Lyase</keyword>
<evidence type="ECO:0000256" key="10">
    <source>
        <dbReference type="SAM" id="Phobius"/>
    </source>
</evidence>
<evidence type="ECO:0000256" key="3">
    <source>
        <dbReference type="ARBA" id="ARBA00013146"/>
    </source>
</evidence>
<dbReference type="InterPro" id="IPR006694">
    <property type="entry name" value="Fatty_acid_hydroxylase"/>
</dbReference>
<dbReference type="EMBL" id="NMUH01002221">
    <property type="protein sequence ID" value="MQL98661.1"/>
    <property type="molecule type" value="Genomic_DNA"/>
</dbReference>
<accession>A0A843VNR3</accession>
<feature type="transmembrane region" description="Helical" evidence="10">
    <location>
        <begin position="94"/>
        <end position="112"/>
    </location>
</feature>
<dbReference type="EC" id="4.1.99.5" evidence="3"/>
<proteinExistence type="inferred from homology"/>
<evidence type="ECO:0000256" key="6">
    <source>
        <dbReference type="ARBA" id="ARBA00022989"/>
    </source>
</evidence>
<dbReference type="Proteomes" id="UP000652761">
    <property type="component" value="Unassembled WGS sequence"/>
</dbReference>
<dbReference type="Pfam" id="PF04116">
    <property type="entry name" value="FA_hydroxylase"/>
    <property type="match status" value="1"/>
</dbReference>
<sequence length="257" mass="28806">MAFELLPVFLPIAVYWIGSGIYAILMGSMKQHRLFTDEDEDTKNLVTRRQALAIVVFNQVTQVAVVTLSMLLGAKEGVKSHAGDTRLPLYLLRVAGQLAAAVLVYDAWLFWWHRATHESKFLYKHFHSVHHRLVVPYSYGAQCIHPIDSLFGDSVGAVMTSFVSGMSPTISAVFFTIVTLKGLDDHSGLWFPGSPTSRFLSSNSALHAFHHQPHGIKYNYSNFLFTIWDRLLGTYMPCSVEEREGGGYVLRSSAKDH</sequence>
<comment type="subcellular location">
    <subcellularLocation>
        <location evidence="1">Endoplasmic reticulum membrane</location>
        <topology evidence="1">Multi-pass membrane protein</topology>
    </subcellularLocation>
</comment>
<comment type="caution">
    <text evidence="12">The sequence shown here is derived from an EMBL/GenBank/DDBJ whole genome shotgun (WGS) entry which is preliminary data.</text>
</comment>
<gene>
    <name evidence="12" type="ORF">Taro_031362</name>
</gene>
<evidence type="ECO:0000256" key="4">
    <source>
        <dbReference type="ARBA" id="ARBA00022692"/>
    </source>
</evidence>
<reference evidence="12" key="1">
    <citation type="submission" date="2017-07" db="EMBL/GenBank/DDBJ databases">
        <title>Taro Niue Genome Assembly and Annotation.</title>
        <authorList>
            <person name="Atibalentja N."/>
            <person name="Keating K."/>
            <person name="Fields C.J."/>
        </authorList>
    </citation>
    <scope>NUCLEOTIDE SEQUENCE</scope>
    <source>
        <strain evidence="12">Niue_2</strain>
        <tissue evidence="12">Leaf</tissue>
    </source>
</reference>
<dbReference type="GO" id="GO:0005789">
    <property type="term" value="C:endoplasmic reticulum membrane"/>
    <property type="evidence" value="ECO:0007669"/>
    <property type="project" value="UniProtKB-SubCell"/>
</dbReference>
<evidence type="ECO:0000256" key="7">
    <source>
        <dbReference type="ARBA" id="ARBA00023136"/>
    </source>
</evidence>
<keyword evidence="7 10" id="KW-0472">Membrane</keyword>
<feature type="domain" description="Fatty acid hydroxylase" evidence="11">
    <location>
        <begin position="99"/>
        <end position="234"/>
    </location>
</feature>
<dbReference type="OrthoDB" id="408954at2759"/>
<dbReference type="InterPro" id="IPR050307">
    <property type="entry name" value="Sterol_Desaturase_Related"/>
</dbReference>
<keyword evidence="4 10" id="KW-0812">Transmembrane</keyword>
<organism evidence="12 13">
    <name type="scientific">Colocasia esculenta</name>
    <name type="common">Wild taro</name>
    <name type="synonym">Arum esculentum</name>
    <dbReference type="NCBI Taxonomy" id="4460"/>
    <lineage>
        <taxon>Eukaryota</taxon>
        <taxon>Viridiplantae</taxon>
        <taxon>Streptophyta</taxon>
        <taxon>Embryophyta</taxon>
        <taxon>Tracheophyta</taxon>
        <taxon>Spermatophyta</taxon>
        <taxon>Magnoliopsida</taxon>
        <taxon>Liliopsida</taxon>
        <taxon>Araceae</taxon>
        <taxon>Aroideae</taxon>
        <taxon>Colocasieae</taxon>
        <taxon>Colocasia</taxon>
    </lineage>
</organism>
<evidence type="ECO:0000256" key="8">
    <source>
        <dbReference type="ARBA" id="ARBA00023239"/>
    </source>
</evidence>
<evidence type="ECO:0000256" key="5">
    <source>
        <dbReference type="ARBA" id="ARBA00022824"/>
    </source>
</evidence>
<protein>
    <recommendedName>
        <fullName evidence="3">aldehyde oxygenase (deformylating)</fullName>
        <ecNumber evidence="3">4.1.99.5</ecNumber>
    </recommendedName>
</protein>
<dbReference type="GO" id="GO:0008610">
    <property type="term" value="P:lipid biosynthetic process"/>
    <property type="evidence" value="ECO:0007669"/>
    <property type="project" value="InterPro"/>
</dbReference>
<dbReference type="GO" id="GO:0016491">
    <property type="term" value="F:oxidoreductase activity"/>
    <property type="evidence" value="ECO:0007669"/>
    <property type="project" value="InterPro"/>
</dbReference>
<evidence type="ECO:0000256" key="2">
    <source>
        <dbReference type="ARBA" id="ARBA00009324"/>
    </source>
</evidence>
<feature type="transmembrane region" description="Helical" evidence="10">
    <location>
        <begin position="6"/>
        <end position="25"/>
    </location>
</feature>
<keyword evidence="5" id="KW-0256">Endoplasmic reticulum</keyword>
<dbReference type="GO" id="GO:0071771">
    <property type="term" value="F:aldehyde oxygenase (deformylating) activity"/>
    <property type="evidence" value="ECO:0007669"/>
    <property type="project" value="UniProtKB-EC"/>
</dbReference>
<dbReference type="PANTHER" id="PTHR11863">
    <property type="entry name" value="STEROL DESATURASE"/>
    <property type="match status" value="1"/>
</dbReference>
<name>A0A843VNR3_COLES</name>
<evidence type="ECO:0000259" key="11">
    <source>
        <dbReference type="Pfam" id="PF04116"/>
    </source>
</evidence>
<dbReference type="GO" id="GO:0005506">
    <property type="term" value="F:iron ion binding"/>
    <property type="evidence" value="ECO:0007669"/>
    <property type="project" value="InterPro"/>
</dbReference>
<comment type="catalytic activity">
    <reaction evidence="9">
        <text>a long-chain fatty aldehyde + 2 NADPH + O2 + H(+) = a long-chain alkane + formate + 2 NADP(+) + H2O</text>
        <dbReference type="Rhea" id="RHEA:21440"/>
        <dbReference type="ChEBI" id="CHEBI:15377"/>
        <dbReference type="ChEBI" id="CHEBI:15378"/>
        <dbReference type="ChEBI" id="CHEBI:15379"/>
        <dbReference type="ChEBI" id="CHEBI:15740"/>
        <dbReference type="ChEBI" id="CHEBI:17176"/>
        <dbReference type="ChEBI" id="CHEBI:57783"/>
        <dbReference type="ChEBI" id="CHEBI:58349"/>
        <dbReference type="ChEBI" id="CHEBI:83563"/>
        <dbReference type="EC" id="4.1.99.5"/>
    </reaction>
</comment>
<comment type="similarity">
    <text evidence="2">Belongs to the sterol desaturase family.</text>
</comment>
<evidence type="ECO:0000313" key="13">
    <source>
        <dbReference type="Proteomes" id="UP000652761"/>
    </source>
</evidence>
<evidence type="ECO:0000256" key="9">
    <source>
        <dbReference type="ARBA" id="ARBA00047909"/>
    </source>
</evidence>
<dbReference type="AlphaFoldDB" id="A0A843VNR3"/>
<keyword evidence="13" id="KW-1185">Reference proteome</keyword>
<feature type="transmembrane region" description="Helical" evidence="10">
    <location>
        <begin position="51"/>
        <end position="74"/>
    </location>
</feature>
<evidence type="ECO:0000313" key="12">
    <source>
        <dbReference type="EMBL" id="MQL98661.1"/>
    </source>
</evidence>
<keyword evidence="6 10" id="KW-1133">Transmembrane helix</keyword>
<evidence type="ECO:0000256" key="1">
    <source>
        <dbReference type="ARBA" id="ARBA00004477"/>
    </source>
</evidence>